<evidence type="ECO:0000313" key="2">
    <source>
        <dbReference type="EMBL" id="PON49296.1"/>
    </source>
</evidence>
<dbReference type="Proteomes" id="UP000237105">
    <property type="component" value="Unassembled WGS sequence"/>
</dbReference>
<sequence length="75" mass="8026">MDTSPLLEDEFSPRYTPKTTPEKNDETTQTASAIPSDVPTSVVDLEISILPSAEIGDVPTSPSLSVLMVPIEPNL</sequence>
<keyword evidence="3" id="KW-1185">Reference proteome</keyword>
<name>A0A2P5BKK3_PARAD</name>
<dbReference type="AlphaFoldDB" id="A0A2P5BKK3"/>
<feature type="region of interest" description="Disordered" evidence="1">
    <location>
        <begin position="1"/>
        <end position="37"/>
    </location>
</feature>
<evidence type="ECO:0000256" key="1">
    <source>
        <dbReference type="SAM" id="MobiDB-lite"/>
    </source>
</evidence>
<accession>A0A2P5BKK3</accession>
<gene>
    <name evidence="2" type="ORF">PanWU01x14_230680</name>
</gene>
<proteinExistence type="predicted"/>
<comment type="caution">
    <text evidence="2">The sequence shown here is derived from an EMBL/GenBank/DDBJ whole genome shotgun (WGS) entry which is preliminary data.</text>
</comment>
<reference evidence="3" key="1">
    <citation type="submission" date="2016-06" db="EMBL/GenBank/DDBJ databases">
        <title>Parallel loss of symbiosis genes in relatives of nitrogen-fixing non-legume Parasponia.</title>
        <authorList>
            <person name="Van Velzen R."/>
            <person name="Holmer R."/>
            <person name="Bu F."/>
            <person name="Rutten L."/>
            <person name="Van Zeijl A."/>
            <person name="Liu W."/>
            <person name="Santuari L."/>
            <person name="Cao Q."/>
            <person name="Sharma T."/>
            <person name="Shen D."/>
            <person name="Roswanjaya Y."/>
            <person name="Wardhani T."/>
            <person name="Kalhor M.S."/>
            <person name="Jansen J."/>
            <person name="Van den Hoogen J."/>
            <person name="Gungor B."/>
            <person name="Hartog M."/>
            <person name="Hontelez J."/>
            <person name="Verver J."/>
            <person name="Yang W.-C."/>
            <person name="Schijlen E."/>
            <person name="Repin R."/>
            <person name="Schilthuizen M."/>
            <person name="Schranz E."/>
            <person name="Heidstra R."/>
            <person name="Miyata K."/>
            <person name="Fedorova E."/>
            <person name="Kohlen W."/>
            <person name="Bisseling T."/>
            <person name="Smit S."/>
            <person name="Geurts R."/>
        </authorList>
    </citation>
    <scope>NUCLEOTIDE SEQUENCE [LARGE SCALE GENOMIC DNA]</scope>
    <source>
        <strain evidence="3">cv. WU1-14</strain>
    </source>
</reference>
<protein>
    <submittedName>
        <fullName evidence="2">Uncharacterized protein</fullName>
    </submittedName>
</protein>
<evidence type="ECO:0000313" key="3">
    <source>
        <dbReference type="Proteomes" id="UP000237105"/>
    </source>
</evidence>
<organism evidence="2 3">
    <name type="scientific">Parasponia andersonii</name>
    <name type="common">Sponia andersonii</name>
    <dbReference type="NCBI Taxonomy" id="3476"/>
    <lineage>
        <taxon>Eukaryota</taxon>
        <taxon>Viridiplantae</taxon>
        <taxon>Streptophyta</taxon>
        <taxon>Embryophyta</taxon>
        <taxon>Tracheophyta</taxon>
        <taxon>Spermatophyta</taxon>
        <taxon>Magnoliopsida</taxon>
        <taxon>eudicotyledons</taxon>
        <taxon>Gunneridae</taxon>
        <taxon>Pentapetalae</taxon>
        <taxon>rosids</taxon>
        <taxon>fabids</taxon>
        <taxon>Rosales</taxon>
        <taxon>Cannabaceae</taxon>
        <taxon>Parasponia</taxon>
    </lineage>
</organism>
<dbReference type="EMBL" id="JXTB01000263">
    <property type="protein sequence ID" value="PON49296.1"/>
    <property type="molecule type" value="Genomic_DNA"/>
</dbReference>